<feature type="domain" description="HTH araC/xylS-type" evidence="4">
    <location>
        <begin position="196"/>
        <end position="294"/>
    </location>
</feature>
<dbReference type="InterPro" id="IPR018060">
    <property type="entry name" value="HTH_AraC"/>
</dbReference>
<dbReference type="RefSeq" id="WP_207153078.1">
    <property type="nucleotide sequence ID" value="NZ_AP024484.1"/>
</dbReference>
<evidence type="ECO:0000256" key="1">
    <source>
        <dbReference type="ARBA" id="ARBA00023015"/>
    </source>
</evidence>
<keyword evidence="3" id="KW-0804">Transcription</keyword>
<dbReference type="SMART" id="SM00342">
    <property type="entry name" value="HTH_ARAC"/>
    <property type="match status" value="1"/>
</dbReference>
<evidence type="ECO:0000256" key="3">
    <source>
        <dbReference type="ARBA" id="ARBA00023163"/>
    </source>
</evidence>
<dbReference type="InterPro" id="IPR009057">
    <property type="entry name" value="Homeodomain-like_sf"/>
</dbReference>
<dbReference type="PANTHER" id="PTHR43280">
    <property type="entry name" value="ARAC-FAMILY TRANSCRIPTIONAL REGULATOR"/>
    <property type="match status" value="1"/>
</dbReference>
<protein>
    <submittedName>
        <fullName evidence="5">Transcriptional regulator</fullName>
    </submittedName>
</protein>
<dbReference type="Proteomes" id="UP001319045">
    <property type="component" value="Chromosome"/>
</dbReference>
<evidence type="ECO:0000256" key="2">
    <source>
        <dbReference type="ARBA" id="ARBA00023125"/>
    </source>
</evidence>
<dbReference type="SUPFAM" id="SSF46689">
    <property type="entry name" value="Homeodomain-like"/>
    <property type="match status" value="1"/>
</dbReference>
<dbReference type="PANTHER" id="PTHR43280:SF32">
    <property type="entry name" value="TRANSCRIPTIONAL REGULATORY PROTEIN"/>
    <property type="match status" value="1"/>
</dbReference>
<keyword evidence="6" id="KW-1185">Reference proteome</keyword>
<proteinExistence type="predicted"/>
<dbReference type="EMBL" id="AP024484">
    <property type="protein sequence ID" value="BCS85422.1"/>
    <property type="molecule type" value="Genomic_DNA"/>
</dbReference>
<dbReference type="Gene3D" id="1.10.10.60">
    <property type="entry name" value="Homeodomain-like"/>
    <property type="match status" value="1"/>
</dbReference>
<evidence type="ECO:0000313" key="6">
    <source>
        <dbReference type="Proteomes" id="UP001319045"/>
    </source>
</evidence>
<organism evidence="5 6">
    <name type="scientific">Prevotella herbatica</name>
    <dbReference type="NCBI Taxonomy" id="2801997"/>
    <lineage>
        <taxon>Bacteria</taxon>
        <taxon>Pseudomonadati</taxon>
        <taxon>Bacteroidota</taxon>
        <taxon>Bacteroidia</taxon>
        <taxon>Bacteroidales</taxon>
        <taxon>Prevotellaceae</taxon>
        <taxon>Prevotella</taxon>
    </lineage>
</organism>
<dbReference type="PROSITE" id="PS01124">
    <property type="entry name" value="HTH_ARAC_FAMILY_2"/>
    <property type="match status" value="1"/>
</dbReference>
<evidence type="ECO:0000259" key="4">
    <source>
        <dbReference type="PROSITE" id="PS01124"/>
    </source>
</evidence>
<dbReference type="Pfam" id="PF12833">
    <property type="entry name" value="HTH_18"/>
    <property type="match status" value="1"/>
</dbReference>
<keyword evidence="2" id="KW-0238">DNA-binding</keyword>
<name>A0ABM7NY80_9BACT</name>
<sequence>MKKITFGRVQQEDGIYYNDDGIILIDNITQTSLADYEDINLEFNVFVYCEKGRLQLTLNDNVYLLKSQDYILCQAGQHVKDYMMSQDVEFKMLVFTTAAINNSLFLKDAIWNISGLLDKSPKQHLSDEEGEIIEHYYELTKIHMNKDDDQKYNHDIIKLLFQALVMEFFKITDAKIKMDGLPDATADKSQNGVLFRRFVELLTANDGKIRTVQKAGEMLNVSPKYLSKVISKAGGKTAMQYIHDYTMEAILYRLKYTDLSIKEIVVDMDFPNISFFGRFVKSMLGMSPREYREKLRKEKL</sequence>
<evidence type="ECO:0000313" key="5">
    <source>
        <dbReference type="EMBL" id="BCS85422.1"/>
    </source>
</evidence>
<keyword evidence="1" id="KW-0805">Transcription regulation</keyword>
<gene>
    <name evidence="5" type="ORF">prwr041_13150</name>
</gene>
<accession>A0ABM7NY80</accession>
<reference evidence="5 6" key="1">
    <citation type="journal article" date="2022" name="Int. J. Syst. Evol. Microbiol.">
        <title>Prevotella herbatica sp. nov., a plant polysaccharide-decomposing anaerobic bacterium isolated from a methanogenic reactor.</title>
        <authorList>
            <person name="Uek A."/>
            <person name="Tonouchi A."/>
            <person name="Kaku N."/>
            <person name="Ueki K."/>
        </authorList>
    </citation>
    <scope>NUCLEOTIDE SEQUENCE [LARGE SCALE GENOMIC DNA]</scope>
    <source>
        <strain evidence="5 6">WR041</strain>
    </source>
</reference>